<dbReference type="SUPFAM" id="SSF55874">
    <property type="entry name" value="ATPase domain of HSP90 chaperone/DNA topoisomerase II/histidine kinase"/>
    <property type="match status" value="1"/>
</dbReference>
<evidence type="ECO:0000313" key="2">
    <source>
        <dbReference type="Proteomes" id="UP000634134"/>
    </source>
</evidence>
<dbReference type="RefSeq" id="WP_194123937.1">
    <property type="nucleotide sequence ID" value="NZ_JACYGY010000002.1"/>
</dbReference>
<protein>
    <recommendedName>
        <fullName evidence="3">ATP-binding protein</fullName>
    </recommendedName>
</protein>
<keyword evidence="2" id="KW-1185">Reference proteome</keyword>
<reference evidence="2" key="1">
    <citation type="submission" date="2023-07" db="EMBL/GenBank/DDBJ databases">
        <title>Dyadobacter sp. nov 'subterranea' isolated from contaminted grondwater.</title>
        <authorList>
            <person name="Szabo I."/>
            <person name="Al-Omari J."/>
            <person name="Szerdahelyi S.G."/>
            <person name="Rado J."/>
        </authorList>
    </citation>
    <scope>NUCLEOTIDE SEQUENCE [LARGE SCALE GENOMIC DNA]</scope>
    <source>
        <strain evidence="2">UP-52</strain>
    </source>
</reference>
<evidence type="ECO:0008006" key="3">
    <source>
        <dbReference type="Google" id="ProtNLM"/>
    </source>
</evidence>
<dbReference type="InterPro" id="IPR036890">
    <property type="entry name" value="HATPase_C_sf"/>
</dbReference>
<name>A0ABR9WJN2_9BACT</name>
<sequence>MQIDIRGKIHEKRLAFNNTLLPVYEAIVNSIQAIEEDSATETGIIQIDIIRSAQKEIDFGKTDILPEIVDFQIKDNGIGFNEKNYESFNFAHSTYKFSKGGKGIGRFTWLRAFGKAEIESRYFENDIWHLRQFNFEPTKTGIEKHKLEEVNGKAERYTTVKLKGLKEEYKKWCNNNAEDIALKIIEHCFIYFLNKGCPRILINDFGKKIIVNDLFNLFTKGQVKTTQISIRENIFKLNLVKLYSNKLDNKIHYCANTREVLDDKISIDIPELDNFLVDSEGKPFSIAIYVEGDFLNQNVNDERTAISFSKGEIEFPDQTTQEELRNAITEKIYSEFTEQIEELSFTRVAKVKEFVNHHPRYKQLLKYKSNELKRIPSTLSDEKMELELFKIQQSLELDVKKEASAVLKFIDNEEHREKFNQNHQELYLKIIEVGNSKLSEYVIHRKLVLDLFQKLLNEKATEKAVHNLIFPLQTLSDEIGFEDHNLWMIDDKLSYHKYLASDKKFKKIDPVNSSSNERPDIIVFNRPFAFSNDNKPYESIVLIEFKRPMRDDYSDDENPIQQINRYAREIIGGETKDKHEREFDFRKNTPIYAYIICDLTKKIKAYAKDSGFRPLPSGDGFFFFNENYNMYVEIMSFDKILNDSRERNRVLFEKLNIT</sequence>
<evidence type="ECO:0000313" key="1">
    <source>
        <dbReference type="EMBL" id="MBE9465632.1"/>
    </source>
</evidence>
<organism evidence="1 2">
    <name type="scientific">Dyadobacter subterraneus</name>
    <dbReference type="NCBI Taxonomy" id="2773304"/>
    <lineage>
        <taxon>Bacteria</taxon>
        <taxon>Pseudomonadati</taxon>
        <taxon>Bacteroidota</taxon>
        <taxon>Cytophagia</taxon>
        <taxon>Cytophagales</taxon>
        <taxon>Spirosomataceae</taxon>
        <taxon>Dyadobacter</taxon>
    </lineage>
</organism>
<comment type="caution">
    <text evidence="1">The sequence shown here is derived from an EMBL/GenBank/DDBJ whole genome shotgun (WGS) entry which is preliminary data.</text>
</comment>
<dbReference type="Proteomes" id="UP000634134">
    <property type="component" value="Unassembled WGS sequence"/>
</dbReference>
<dbReference type="EMBL" id="JACYGY010000002">
    <property type="protein sequence ID" value="MBE9465632.1"/>
    <property type="molecule type" value="Genomic_DNA"/>
</dbReference>
<proteinExistence type="predicted"/>
<dbReference type="Gene3D" id="3.30.565.10">
    <property type="entry name" value="Histidine kinase-like ATPase, C-terminal domain"/>
    <property type="match status" value="1"/>
</dbReference>
<accession>A0ABR9WJN2</accession>
<gene>
    <name evidence="1" type="ORF">IEE83_27465</name>
</gene>